<evidence type="ECO:0000313" key="2">
    <source>
        <dbReference type="EMBL" id="KAJ0399731.1"/>
    </source>
</evidence>
<dbReference type="EMBL" id="JAKCXM010000173">
    <property type="protein sequence ID" value="KAJ0399731.1"/>
    <property type="molecule type" value="Genomic_DNA"/>
</dbReference>
<keyword evidence="1" id="KW-0812">Transmembrane</keyword>
<dbReference type="Proteomes" id="UP001209570">
    <property type="component" value="Unassembled WGS sequence"/>
</dbReference>
<feature type="transmembrane region" description="Helical" evidence="1">
    <location>
        <begin position="274"/>
        <end position="294"/>
    </location>
</feature>
<feature type="transmembrane region" description="Helical" evidence="1">
    <location>
        <begin position="223"/>
        <end position="240"/>
    </location>
</feature>
<sequence>MPVPDDGPPRSSLRSNRILPAPASISPASSQLKLQIAQPLPTIDLSKTIWAIALGSSWRTRLVQFMTRRYMAVAVLHRVGTIVFFLTLVLPPSHARRAVIALVCLPMLALSLTMLFLSLDIVRLLAREHEFWFISCINALNWGSLAYMLGDERSLVVVPTWWGIQIVILLDANFRTFPTAVRSITMAIPAVLSVAVLCVFDQVHAPRHRQIHVNQQELSIPNLLVFTATTIAIFMARKVVLKVQRTHASFPGFKVIPCVFQRDILRTLLYTFDYMFATFQLLMIGVCLMILVAWAPAPTVLIATAFLWFQWLLSLDALTPPLKKRFRFRRRIGLPIIVVFLGAMAWMLVLIAFHRANSTGSSETDLVLLSFRVSDSRIFEITTVELLVGRIVTLLGWLGTRLIVEFATLDEDELMFVRGRLLYPFLGIYDILQSIVVVEESCEVIQHLVFFCGKRIIVLLHLLELALGWMKHSHVTEEIDEESRSSL</sequence>
<proteinExistence type="predicted"/>
<organism evidence="2 3">
    <name type="scientific">Pythium insidiosum</name>
    <name type="common">Pythiosis disease agent</name>
    <dbReference type="NCBI Taxonomy" id="114742"/>
    <lineage>
        <taxon>Eukaryota</taxon>
        <taxon>Sar</taxon>
        <taxon>Stramenopiles</taxon>
        <taxon>Oomycota</taxon>
        <taxon>Peronosporomycetes</taxon>
        <taxon>Pythiales</taxon>
        <taxon>Pythiaceae</taxon>
        <taxon>Pythium</taxon>
    </lineage>
</organism>
<evidence type="ECO:0000256" key="1">
    <source>
        <dbReference type="SAM" id="Phobius"/>
    </source>
</evidence>
<feature type="transmembrane region" description="Helical" evidence="1">
    <location>
        <begin position="184"/>
        <end position="203"/>
    </location>
</feature>
<name>A0AAD5M2B5_PYTIN</name>
<accession>A0AAD5M2B5</accession>
<keyword evidence="3" id="KW-1185">Reference proteome</keyword>
<feature type="transmembrane region" description="Helical" evidence="1">
    <location>
        <begin position="300"/>
        <end position="320"/>
    </location>
</feature>
<feature type="transmembrane region" description="Helical" evidence="1">
    <location>
        <begin position="332"/>
        <end position="353"/>
    </location>
</feature>
<feature type="transmembrane region" description="Helical" evidence="1">
    <location>
        <begin position="131"/>
        <end position="149"/>
    </location>
</feature>
<protein>
    <recommendedName>
        <fullName evidence="4">Transmembrane protein</fullName>
    </recommendedName>
</protein>
<comment type="caution">
    <text evidence="2">The sequence shown here is derived from an EMBL/GenBank/DDBJ whole genome shotgun (WGS) entry which is preliminary data.</text>
</comment>
<keyword evidence="1" id="KW-1133">Transmembrane helix</keyword>
<feature type="transmembrane region" description="Helical" evidence="1">
    <location>
        <begin position="98"/>
        <end position="119"/>
    </location>
</feature>
<gene>
    <name evidence="2" type="ORF">P43SY_009312</name>
</gene>
<feature type="transmembrane region" description="Helical" evidence="1">
    <location>
        <begin position="155"/>
        <end position="172"/>
    </location>
</feature>
<dbReference type="AlphaFoldDB" id="A0AAD5M2B5"/>
<evidence type="ECO:0000313" key="3">
    <source>
        <dbReference type="Proteomes" id="UP001209570"/>
    </source>
</evidence>
<keyword evidence="1" id="KW-0472">Membrane</keyword>
<evidence type="ECO:0008006" key="4">
    <source>
        <dbReference type="Google" id="ProtNLM"/>
    </source>
</evidence>
<feature type="transmembrane region" description="Helical" evidence="1">
    <location>
        <begin position="70"/>
        <end position="92"/>
    </location>
</feature>
<reference evidence="2" key="1">
    <citation type="submission" date="2021-12" db="EMBL/GenBank/DDBJ databases">
        <title>Prjna785345.</title>
        <authorList>
            <person name="Rujirawat T."/>
            <person name="Krajaejun T."/>
        </authorList>
    </citation>
    <scope>NUCLEOTIDE SEQUENCE</scope>
    <source>
        <strain evidence="2">Pi057C3</strain>
    </source>
</reference>